<dbReference type="AlphaFoldDB" id="A0A8H5BRZ9"/>
<dbReference type="InterPro" id="IPR035992">
    <property type="entry name" value="Ricin_B-like_lectins"/>
</dbReference>
<dbReference type="Pfam" id="PF14200">
    <property type="entry name" value="RicinB_lectin_2"/>
    <property type="match status" value="1"/>
</dbReference>
<reference evidence="2 3" key="1">
    <citation type="journal article" date="2020" name="ISME J.">
        <title>Uncovering the hidden diversity of litter-decomposition mechanisms in mushroom-forming fungi.</title>
        <authorList>
            <person name="Floudas D."/>
            <person name="Bentzer J."/>
            <person name="Ahren D."/>
            <person name="Johansson T."/>
            <person name="Persson P."/>
            <person name="Tunlid A."/>
        </authorList>
    </citation>
    <scope>NUCLEOTIDE SEQUENCE [LARGE SCALE GENOMIC DNA]</scope>
    <source>
        <strain evidence="2 3">CBS 175.51</strain>
    </source>
</reference>
<dbReference type="Proteomes" id="UP000541558">
    <property type="component" value="Unassembled WGS sequence"/>
</dbReference>
<dbReference type="Gene3D" id="2.80.10.50">
    <property type="match status" value="1"/>
</dbReference>
<dbReference type="InterPro" id="IPR000772">
    <property type="entry name" value="Ricin_B_lectin"/>
</dbReference>
<evidence type="ECO:0000259" key="1">
    <source>
        <dbReference type="Pfam" id="PF14200"/>
    </source>
</evidence>
<keyword evidence="3" id="KW-1185">Reference proteome</keyword>
<name>A0A8H5BRZ9_9AGAR</name>
<feature type="domain" description="Ricin B lectin" evidence="1">
    <location>
        <begin position="14"/>
        <end position="74"/>
    </location>
</feature>
<evidence type="ECO:0000313" key="2">
    <source>
        <dbReference type="EMBL" id="KAF5328520.1"/>
    </source>
</evidence>
<evidence type="ECO:0000313" key="3">
    <source>
        <dbReference type="Proteomes" id="UP000541558"/>
    </source>
</evidence>
<comment type="caution">
    <text evidence="2">The sequence shown here is derived from an EMBL/GenBank/DDBJ whole genome shotgun (WGS) entry which is preliminary data.</text>
</comment>
<gene>
    <name evidence="2" type="ORF">D9611_014374</name>
</gene>
<dbReference type="SUPFAM" id="SSF50370">
    <property type="entry name" value="Ricin B-like lectins"/>
    <property type="match status" value="1"/>
</dbReference>
<organism evidence="2 3">
    <name type="scientific">Ephemerocybe angulata</name>
    <dbReference type="NCBI Taxonomy" id="980116"/>
    <lineage>
        <taxon>Eukaryota</taxon>
        <taxon>Fungi</taxon>
        <taxon>Dikarya</taxon>
        <taxon>Basidiomycota</taxon>
        <taxon>Agaricomycotina</taxon>
        <taxon>Agaricomycetes</taxon>
        <taxon>Agaricomycetidae</taxon>
        <taxon>Agaricales</taxon>
        <taxon>Agaricineae</taxon>
        <taxon>Psathyrellaceae</taxon>
        <taxon>Ephemerocybe</taxon>
    </lineage>
</organism>
<proteinExistence type="predicted"/>
<sequence length="105" mass="11564">MPIEAGSGEQQLESGRTYKFANVKTGSALTIHPATLRVTGNRYIGSPLQLWDTDTQDGFWTFKNAETGLYLGFDLGEVVQNDVHVIATSNPFAWSVKEMQRGGQN</sequence>
<dbReference type="EMBL" id="JAACJK010000128">
    <property type="protein sequence ID" value="KAF5328520.1"/>
    <property type="molecule type" value="Genomic_DNA"/>
</dbReference>
<accession>A0A8H5BRZ9</accession>
<protein>
    <recommendedName>
        <fullName evidence="1">Ricin B lectin domain-containing protein</fullName>
    </recommendedName>
</protein>